<dbReference type="GO" id="GO:0005094">
    <property type="term" value="F:Rho GDP-dissociation inhibitor activity"/>
    <property type="evidence" value="ECO:0007669"/>
    <property type="project" value="InterPro"/>
</dbReference>
<comment type="subcellular location">
    <subcellularLocation>
        <location evidence="1">Cytoplasm</location>
    </subcellularLocation>
</comment>
<comment type="similarity">
    <text evidence="2">Belongs to the Rho GDI family.</text>
</comment>
<evidence type="ECO:0000256" key="2">
    <source>
        <dbReference type="ARBA" id="ARBA00009758"/>
    </source>
</evidence>
<dbReference type="Proteomes" id="UP000481153">
    <property type="component" value="Unassembled WGS sequence"/>
</dbReference>
<evidence type="ECO:0000256" key="3">
    <source>
        <dbReference type="ARBA" id="ARBA00022468"/>
    </source>
</evidence>
<dbReference type="GO" id="GO:0007266">
    <property type="term" value="P:Rho protein signal transduction"/>
    <property type="evidence" value="ECO:0007669"/>
    <property type="project" value="InterPro"/>
</dbReference>
<dbReference type="InterPro" id="IPR014756">
    <property type="entry name" value="Ig_E-set"/>
</dbReference>
<comment type="caution">
    <text evidence="5">The sequence shown here is derived from an EMBL/GenBank/DDBJ whole genome shotgun (WGS) entry which is preliminary data.</text>
</comment>
<keyword evidence="6" id="KW-1185">Reference proteome</keyword>
<keyword evidence="4" id="KW-0963">Cytoplasm</keyword>
<dbReference type="PANTHER" id="PTHR10980:SF3">
    <property type="entry name" value="LD16419P"/>
    <property type="match status" value="1"/>
</dbReference>
<evidence type="ECO:0000313" key="6">
    <source>
        <dbReference type="Proteomes" id="UP000481153"/>
    </source>
</evidence>
<dbReference type="Gene3D" id="2.70.50.30">
    <property type="entry name" value="Coagulation Factor XIII, subunit A, domain 1"/>
    <property type="match status" value="1"/>
</dbReference>
<dbReference type="Pfam" id="PF02115">
    <property type="entry name" value="Rho_GDI"/>
    <property type="match status" value="1"/>
</dbReference>
<reference evidence="5 6" key="1">
    <citation type="submission" date="2019-07" db="EMBL/GenBank/DDBJ databases">
        <title>Genomics analysis of Aphanomyces spp. identifies a new class of oomycete effector associated with host adaptation.</title>
        <authorList>
            <person name="Gaulin E."/>
        </authorList>
    </citation>
    <scope>NUCLEOTIDE SEQUENCE [LARGE SCALE GENOMIC DNA]</scope>
    <source>
        <strain evidence="5 6">ATCC 201684</strain>
    </source>
</reference>
<evidence type="ECO:0000256" key="4">
    <source>
        <dbReference type="ARBA" id="ARBA00022490"/>
    </source>
</evidence>
<dbReference type="GO" id="GO:0005829">
    <property type="term" value="C:cytosol"/>
    <property type="evidence" value="ECO:0007669"/>
    <property type="project" value="TreeGrafter"/>
</dbReference>
<evidence type="ECO:0008006" key="7">
    <source>
        <dbReference type="Google" id="ProtNLM"/>
    </source>
</evidence>
<proteinExistence type="inferred from homology"/>
<dbReference type="AlphaFoldDB" id="A0A6G0XVJ3"/>
<dbReference type="EMBL" id="VJMJ01000009">
    <property type="protein sequence ID" value="KAF0744479.1"/>
    <property type="molecule type" value="Genomic_DNA"/>
</dbReference>
<keyword evidence="3" id="KW-0343">GTPase activation</keyword>
<organism evidence="5 6">
    <name type="scientific">Aphanomyces euteiches</name>
    <dbReference type="NCBI Taxonomy" id="100861"/>
    <lineage>
        <taxon>Eukaryota</taxon>
        <taxon>Sar</taxon>
        <taxon>Stramenopiles</taxon>
        <taxon>Oomycota</taxon>
        <taxon>Saprolegniomycetes</taxon>
        <taxon>Saprolegniales</taxon>
        <taxon>Verrucalvaceae</taxon>
        <taxon>Aphanomyces</taxon>
    </lineage>
</organism>
<name>A0A6G0XVJ3_9STRA</name>
<sequence length="198" mass="22755">MEKLEAGPAVPDVEYKISERAAASLNAILEKDKDDESLQRYKAKLLGAAAQGDIGDTKDRRSVVVQHFKVVFENNRQEITYCLDTQDGLDSIRNTPFEMEEGAKYKFAISFRVNRDIVSGLRFHNKVCKHLFTAHEEVVLGSYAPQSCSYEFVFPRHEWSEAPSGMLYRGRYHGECKFVDSDDKEHLRFQYSFDIKKA</sequence>
<protein>
    <recommendedName>
        <fullName evidence="7">Rho GDP-dissociation inhibitor 1</fullName>
    </recommendedName>
</protein>
<dbReference type="FunFam" id="2.70.50.30:FF:000004">
    <property type="entry name" value="Rho GDP-dissociation inhibitor 1"/>
    <property type="match status" value="1"/>
</dbReference>
<dbReference type="GO" id="GO:0005096">
    <property type="term" value="F:GTPase activator activity"/>
    <property type="evidence" value="ECO:0007669"/>
    <property type="project" value="UniProtKB-KW"/>
</dbReference>
<gene>
    <name evidence="5" type="ORF">Ae201684_000955</name>
</gene>
<dbReference type="VEuPathDB" id="FungiDB:AeMF1_010425"/>
<evidence type="ECO:0000313" key="5">
    <source>
        <dbReference type="EMBL" id="KAF0744479.1"/>
    </source>
</evidence>
<dbReference type="InterPro" id="IPR024792">
    <property type="entry name" value="RhoGDI_dom_sf"/>
</dbReference>
<dbReference type="PANTHER" id="PTHR10980">
    <property type="entry name" value="RHO GDP-DISSOCIATION INHIBITOR"/>
    <property type="match status" value="1"/>
</dbReference>
<dbReference type="InterPro" id="IPR000406">
    <property type="entry name" value="Rho_GDI"/>
</dbReference>
<accession>A0A6G0XVJ3</accession>
<dbReference type="GO" id="GO:0016020">
    <property type="term" value="C:membrane"/>
    <property type="evidence" value="ECO:0007669"/>
    <property type="project" value="TreeGrafter"/>
</dbReference>
<evidence type="ECO:0000256" key="1">
    <source>
        <dbReference type="ARBA" id="ARBA00004496"/>
    </source>
</evidence>
<dbReference type="SUPFAM" id="SSF81296">
    <property type="entry name" value="E set domains"/>
    <property type="match status" value="1"/>
</dbReference>